<evidence type="ECO:0000313" key="2">
    <source>
        <dbReference type="Proteomes" id="UP001152484"/>
    </source>
</evidence>
<sequence length="188" mass="21434">MIADSVGWMRLVIHSLIIINFSDLCHKLGAPQYAWFQRATTVMHKYAQYFNESVPLKCISPVGIGAVVVHGDPISNGPTRDWIYPRIDDIAPFLTGRFSPRREIPDDFAVIFQHADRELVVLAERYAIVAHTNIRWPGSIAAQNDWTAINNGNLHVGDYWRMKSHRFSSPISLKSQYAQMIASRYHLV</sequence>
<gene>
    <name evidence="1" type="ORF">CEURO_LOCUS16293</name>
</gene>
<organism evidence="1 2">
    <name type="scientific">Cuscuta europaea</name>
    <name type="common">European dodder</name>
    <dbReference type="NCBI Taxonomy" id="41803"/>
    <lineage>
        <taxon>Eukaryota</taxon>
        <taxon>Viridiplantae</taxon>
        <taxon>Streptophyta</taxon>
        <taxon>Embryophyta</taxon>
        <taxon>Tracheophyta</taxon>
        <taxon>Spermatophyta</taxon>
        <taxon>Magnoliopsida</taxon>
        <taxon>eudicotyledons</taxon>
        <taxon>Gunneridae</taxon>
        <taxon>Pentapetalae</taxon>
        <taxon>asterids</taxon>
        <taxon>lamiids</taxon>
        <taxon>Solanales</taxon>
        <taxon>Convolvulaceae</taxon>
        <taxon>Cuscuteae</taxon>
        <taxon>Cuscuta</taxon>
        <taxon>Cuscuta subgen. Cuscuta</taxon>
    </lineage>
</organism>
<evidence type="ECO:0000313" key="1">
    <source>
        <dbReference type="EMBL" id="CAH9103834.1"/>
    </source>
</evidence>
<dbReference type="Proteomes" id="UP001152484">
    <property type="component" value="Unassembled WGS sequence"/>
</dbReference>
<reference evidence="1" key="1">
    <citation type="submission" date="2022-07" db="EMBL/GenBank/DDBJ databases">
        <authorList>
            <person name="Macas J."/>
            <person name="Novak P."/>
            <person name="Neumann P."/>
        </authorList>
    </citation>
    <scope>NUCLEOTIDE SEQUENCE</scope>
</reference>
<keyword evidence="2" id="KW-1185">Reference proteome</keyword>
<dbReference type="OrthoDB" id="1025001at2759"/>
<dbReference type="EMBL" id="CAMAPE010000045">
    <property type="protein sequence ID" value="CAH9103834.1"/>
    <property type="molecule type" value="Genomic_DNA"/>
</dbReference>
<dbReference type="AlphaFoldDB" id="A0A9P0ZLQ7"/>
<name>A0A9P0ZLQ7_CUSEU</name>
<proteinExistence type="predicted"/>
<protein>
    <submittedName>
        <fullName evidence="1">Uncharacterized protein</fullName>
    </submittedName>
</protein>
<accession>A0A9P0ZLQ7</accession>
<comment type="caution">
    <text evidence="1">The sequence shown here is derived from an EMBL/GenBank/DDBJ whole genome shotgun (WGS) entry which is preliminary data.</text>
</comment>